<protein>
    <submittedName>
        <fullName evidence="1">Uncharacterized protein</fullName>
    </submittedName>
</protein>
<gene>
    <name evidence="1" type="ORF">P872_23645</name>
</gene>
<reference evidence="1 2" key="1">
    <citation type="journal article" date="2013" name="Genome Announc.">
        <title>Draft Genome Sequence of the Psychrophilic and Alkaliphilic Rhodonellum psychrophilum Strain GCM71T.</title>
        <authorList>
            <person name="Hauptmann A.L."/>
            <person name="Glaring M.A."/>
            <person name="Hallin P.F."/>
            <person name="Prieme A."/>
            <person name="Stougaard P."/>
        </authorList>
    </citation>
    <scope>NUCLEOTIDE SEQUENCE [LARGE SCALE GENOMIC DNA]</scope>
    <source>
        <strain evidence="1 2">GCM71</strain>
    </source>
</reference>
<evidence type="ECO:0000313" key="1">
    <source>
        <dbReference type="EMBL" id="ERM84707.1"/>
    </source>
</evidence>
<sequence>MQGFLKISIYLYKIQDDSILKLKNKILFVFFINNQIYLKITLEF</sequence>
<evidence type="ECO:0000313" key="2">
    <source>
        <dbReference type="Proteomes" id="UP000016843"/>
    </source>
</evidence>
<proteinExistence type="predicted"/>
<accession>U5C918</accession>
<comment type="caution">
    <text evidence="1">The sequence shown here is derived from an EMBL/GenBank/DDBJ whole genome shotgun (WGS) entry which is preliminary data.</text>
</comment>
<organism evidence="1 2">
    <name type="scientific">Rhodonellum psychrophilum GCM71 = DSM 17998</name>
    <dbReference type="NCBI Taxonomy" id="1123057"/>
    <lineage>
        <taxon>Bacteria</taxon>
        <taxon>Pseudomonadati</taxon>
        <taxon>Bacteroidota</taxon>
        <taxon>Cytophagia</taxon>
        <taxon>Cytophagales</taxon>
        <taxon>Cytophagaceae</taxon>
        <taxon>Rhodonellum</taxon>
    </lineage>
</organism>
<dbReference type="AlphaFoldDB" id="U5C918"/>
<dbReference type="EMBL" id="AWXR01000002">
    <property type="protein sequence ID" value="ERM84707.1"/>
    <property type="molecule type" value="Genomic_DNA"/>
</dbReference>
<name>U5C918_9BACT</name>
<keyword evidence="2" id="KW-1185">Reference proteome</keyword>
<dbReference type="Proteomes" id="UP000016843">
    <property type="component" value="Unassembled WGS sequence"/>
</dbReference>